<dbReference type="AlphaFoldDB" id="A0AAW0PQU6"/>
<feature type="compositionally biased region" description="Low complexity" evidence="1">
    <location>
        <begin position="243"/>
        <end position="252"/>
    </location>
</feature>
<gene>
    <name evidence="3" type="ORF">WMY93_007266</name>
</gene>
<dbReference type="SMART" id="SM00246">
    <property type="entry name" value="WH2"/>
    <property type="match status" value="1"/>
</dbReference>
<proteinExistence type="predicted"/>
<feature type="domain" description="WH2" evidence="2">
    <location>
        <begin position="35"/>
        <end position="52"/>
    </location>
</feature>
<feature type="compositionally biased region" description="Pro residues" evidence="1">
    <location>
        <begin position="169"/>
        <end position="202"/>
    </location>
</feature>
<feature type="compositionally biased region" description="Pro residues" evidence="1">
    <location>
        <begin position="210"/>
        <end position="230"/>
    </location>
</feature>
<feature type="compositionally biased region" description="Low complexity" evidence="1">
    <location>
        <begin position="361"/>
        <end position="371"/>
    </location>
</feature>
<feature type="region of interest" description="Disordered" evidence="1">
    <location>
        <begin position="1"/>
        <end position="36"/>
    </location>
</feature>
<sequence length="487" mass="50791">MPAPPPPPPPGPPPPPTLALANTQKPNLNRSEQQGRNALLTDICKGARLKKAVTNDRSAPVLRNPNQEVVEEDQGEVVVVVEEGSRDTTDSAPSRGPILPPGGRPSGPASFGSGGGLSGPPKIPGASSSLRNNAPELPKGRPNFSRQDSPGGPPPVPNTPRPNQNPSSRPGPPSLPSGPRPTPSSGPAPPPGRHGPLPPPPMGSRTSHSAPPPPMPNGTRPHLPPGGRPPLPDERPPPPPAPVGQSRPSMPRDVPPPPPSVNSKPSPVSLSPSPRSSAAGGAPPLPPGRPGPPPLPPTPPVGDDHNTPRLPQRNTSLNSHSSAPPHRSGPLPPPPNERPPSLGRSPSSVRSGPLPPPPPSSRSGGSIRSSAAPPPVGRPGPESPRSGLGGRPPLPPDRPGQGHLYHLHQWAMDFKTLITCRMNGSVVSISTQCQIFHHLNLLCRVRRRIQVDWSRMKPRGQYDLCILAPLEVKTQHQTTIQQDQAVV</sequence>
<evidence type="ECO:0000256" key="1">
    <source>
        <dbReference type="SAM" id="MobiDB-lite"/>
    </source>
</evidence>
<feature type="compositionally biased region" description="Pro residues" evidence="1">
    <location>
        <begin position="283"/>
        <end position="300"/>
    </location>
</feature>
<accession>A0AAW0PQU6</accession>
<dbReference type="CDD" id="cd22076">
    <property type="entry name" value="WH2_WAS_WASL-1"/>
    <property type="match status" value="1"/>
</dbReference>
<organism evidence="3 4">
    <name type="scientific">Mugilogobius chulae</name>
    <name type="common">yellowstripe goby</name>
    <dbReference type="NCBI Taxonomy" id="88201"/>
    <lineage>
        <taxon>Eukaryota</taxon>
        <taxon>Metazoa</taxon>
        <taxon>Chordata</taxon>
        <taxon>Craniata</taxon>
        <taxon>Vertebrata</taxon>
        <taxon>Euteleostomi</taxon>
        <taxon>Actinopterygii</taxon>
        <taxon>Neopterygii</taxon>
        <taxon>Teleostei</taxon>
        <taxon>Neoteleostei</taxon>
        <taxon>Acanthomorphata</taxon>
        <taxon>Gobiaria</taxon>
        <taxon>Gobiiformes</taxon>
        <taxon>Gobioidei</taxon>
        <taxon>Gobiidae</taxon>
        <taxon>Gobionellinae</taxon>
        <taxon>Mugilogobius</taxon>
    </lineage>
</organism>
<feature type="compositionally biased region" description="Polar residues" evidence="1">
    <location>
        <begin position="20"/>
        <end position="36"/>
    </location>
</feature>
<feature type="compositionally biased region" description="Pro residues" evidence="1">
    <location>
        <begin position="151"/>
        <end position="160"/>
    </location>
</feature>
<protein>
    <recommendedName>
        <fullName evidence="2">WH2 domain-containing protein</fullName>
    </recommendedName>
</protein>
<feature type="compositionally biased region" description="Low complexity" evidence="1">
    <location>
        <begin position="261"/>
        <end position="282"/>
    </location>
</feature>
<evidence type="ECO:0000259" key="2">
    <source>
        <dbReference type="PROSITE" id="PS51082"/>
    </source>
</evidence>
<dbReference type="GO" id="GO:0003779">
    <property type="term" value="F:actin binding"/>
    <property type="evidence" value="ECO:0007669"/>
    <property type="project" value="InterPro"/>
</dbReference>
<comment type="caution">
    <text evidence="3">The sequence shown here is derived from an EMBL/GenBank/DDBJ whole genome shotgun (WGS) entry which is preliminary data.</text>
</comment>
<evidence type="ECO:0000313" key="3">
    <source>
        <dbReference type="EMBL" id="KAK7930871.1"/>
    </source>
</evidence>
<dbReference type="Pfam" id="PF02205">
    <property type="entry name" value="WH2"/>
    <property type="match status" value="1"/>
</dbReference>
<name>A0AAW0PQU6_9GOBI</name>
<dbReference type="PROSITE" id="PS51082">
    <property type="entry name" value="WH2"/>
    <property type="match status" value="1"/>
</dbReference>
<feature type="compositionally biased region" description="Polar residues" evidence="1">
    <location>
        <begin position="312"/>
        <end position="322"/>
    </location>
</feature>
<dbReference type="Proteomes" id="UP001460270">
    <property type="component" value="Unassembled WGS sequence"/>
</dbReference>
<feature type="compositionally biased region" description="Pro residues" evidence="1">
    <location>
        <begin position="372"/>
        <end position="382"/>
    </location>
</feature>
<feature type="compositionally biased region" description="Pro residues" evidence="1">
    <location>
        <begin position="1"/>
        <end position="17"/>
    </location>
</feature>
<keyword evidence="4" id="KW-1185">Reference proteome</keyword>
<dbReference type="EMBL" id="JBBPFD010000004">
    <property type="protein sequence ID" value="KAK7930871.1"/>
    <property type="molecule type" value="Genomic_DNA"/>
</dbReference>
<feature type="compositionally biased region" description="Low complexity" evidence="1">
    <location>
        <begin position="339"/>
        <end position="352"/>
    </location>
</feature>
<reference evidence="4" key="1">
    <citation type="submission" date="2024-04" db="EMBL/GenBank/DDBJ databases">
        <title>Salinicola lusitanus LLJ914,a marine bacterium isolated from the Okinawa Trough.</title>
        <authorList>
            <person name="Li J."/>
        </authorList>
    </citation>
    <scope>NUCLEOTIDE SEQUENCE [LARGE SCALE GENOMIC DNA]</scope>
</reference>
<dbReference type="InterPro" id="IPR003124">
    <property type="entry name" value="WH2_dom"/>
</dbReference>
<evidence type="ECO:0000313" key="4">
    <source>
        <dbReference type="Proteomes" id="UP001460270"/>
    </source>
</evidence>
<feature type="region of interest" description="Disordered" evidence="1">
    <location>
        <begin position="56"/>
        <end position="402"/>
    </location>
</feature>